<dbReference type="Proteomes" id="UP000075260">
    <property type="component" value="Unassembled WGS sequence"/>
</dbReference>
<gene>
    <name evidence="2" type="ORF">BE15_37455</name>
</gene>
<dbReference type="Pfam" id="PF10087">
    <property type="entry name" value="DUF2325"/>
    <property type="match status" value="1"/>
</dbReference>
<dbReference type="EMBL" id="JEMA01000361">
    <property type="protein sequence ID" value="KYF71089.1"/>
    <property type="molecule type" value="Genomic_DNA"/>
</dbReference>
<proteinExistence type="inferred from homology"/>
<sequence>MKAERRSQAADRKRDEQTVLVIGGSGGMSSRYRDLVEQHGWSLRHYENRVPPGARHGAGKVALIVIMVTMVSHALRDQMQSLAAEGAPVVYLRSASVSALRAALEQRAALALEQRAA</sequence>
<dbReference type="OrthoDB" id="5513680at2"/>
<comment type="caution">
    <text evidence="2">The sequence shown here is derived from an EMBL/GenBank/DDBJ whole genome shotgun (WGS) entry which is preliminary data.</text>
</comment>
<evidence type="ECO:0000313" key="2">
    <source>
        <dbReference type="EMBL" id="KYF71089.1"/>
    </source>
</evidence>
<comment type="similarity">
    <text evidence="1">Belongs to the UPF0751 family.</text>
</comment>
<accession>A0A150QSZ0</accession>
<name>A0A150QSZ0_SORCE</name>
<dbReference type="RefSeq" id="WP_061607174.1">
    <property type="nucleotide sequence ID" value="NZ_JEMA01000361.1"/>
</dbReference>
<organism evidence="2 3">
    <name type="scientific">Sorangium cellulosum</name>
    <name type="common">Polyangium cellulosum</name>
    <dbReference type="NCBI Taxonomy" id="56"/>
    <lineage>
        <taxon>Bacteria</taxon>
        <taxon>Pseudomonadati</taxon>
        <taxon>Myxococcota</taxon>
        <taxon>Polyangia</taxon>
        <taxon>Polyangiales</taxon>
        <taxon>Polyangiaceae</taxon>
        <taxon>Sorangium</taxon>
    </lineage>
</organism>
<reference evidence="2 3" key="1">
    <citation type="submission" date="2014-02" db="EMBL/GenBank/DDBJ databases">
        <title>The small core and large imbalanced accessory genome model reveals a collaborative survival strategy of Sorangium cellulosum strains in nature.</title>
        <authorList>
            <person name="Han K."/>
            <person name="Peng R."/>
            <person name="Blom J."/>
            <person name="Li Y.-Z."/>
        </authorList>
    </citation>
    <scope>NUCLEOTIDE SEQUENCE [LARGE SCALE GENOMIC DNA]</scope>
    <source>
        <strain evidence="2 3">So0008-312</strain>
    </source>
</reference>
<evidence type="ECO:0008006" key="4">
    <source>
        <dbReference type="Google" id="ProtNLM"/>
    </source>
</evidence>
<protein>
    <recommendedName>
        <fullName evidence="4">DUF2325 domain-containing protein</fullName>
    </recommendedName>
</protein>
<dbReference type="AlphaFoldDB" id="A0A150QSZ0"/>
<evidence type="ECO:0000313" key="3">
    <source>
        <dbReference type="Proteomes" id="UP000075260"/>
    </source>
</evidence>
<dbReference type="InterPro" id="IPR016772">
    <property type="entry name" value="UCP020408"/>
</dbReference>
<evidence type="ECO:0000256" key="1">
    <source>
        <dbReference type="ARBA" id="ARBA00007189"/>
    </source>
</evidence>